<evidence type="ECO:0000256" key="1">
    <source>
        <dbReference type="ARBA" id="ARBA00005395"/>
    </source>
</evidence>
<dbReference type="InterPro" id="IPR050680">
    <property type="entry name" value="YpeA/RimI_acetyltransf"/>
</dbReference>
<dbReference type="InterPro" id="IPR006464">
    <property type="entry name" value="AcTrfase_RimI/Ard1"/>
</dbReference>
<evidence type="ECO:0000313" key="7">
    <source>
        <dbReference type="EMBL" id="KGL44560.1"/>
    </source>
</evidence>
<dbReference type="STRING" id="1552123.EP57_00965"/>
<comment type="caution">
    <text evidence="7">The sequence shown here is derived from an EMBL/GenBank/DDBJ whole genome shotgun (WGS) entry which is preliminary data.</text>
</comment>
<dbReference type="PANTHER" id="PTHR43420:SF44">
    <property type="entry name" value="ACETYLTRANSFERASE YPEA"/>
    <property type="match status" value="1"/>
</dbReference>
<sequence length="150" mass="17252">MAMCDITFRQANGADIKQLLRIETAVFTSPWSEDAFRSEFYTNAYAYYIVAEKAGEVIGYAGVWMILDEGHITNIAIYPDEQGHGYGKAMMQELLRLAEEKAVRRLTLEVRVTNDRAQQMYKKFGFKDGAIRKKYYPDNGEDALVMWVEL</sequence>
<gene>
    <name evidence="7" type="ORF">EP57_00965</name>
</gene>
<comment type="subcellular location">
    <subcellularLocation>
        <location evidence="5">Cytoplasm</location>
    </subcellularLocation>
</comment>
<protein>
    <recommendedName>
        <fullName evidence="5">[Ribosomal protein bS18]-alanine N-acetyltransferase</fullName>
        <ecNumber evidence="5">2.3.1.266</ecNumber>
    </recommendedName>
</protein>
<dbReference type="GO" id="GO:0005737">
    <property type="term" value="C:cytoplasm"/>
    <property type="evidence" value="ECO:0007669"/>
    <property type="project" value="UniProtKB-SubCell"/>
</dbReference>
<dbReference type="eggNOG" id="COG0456">
    <property type="taxonomic scope" value="Bacteria"/>
</dbReference>
<dbReference type="GO" id="GO:0008999">
    <property type="term" value="F:protein-N-terminal-alanine acetyltransferase activity"/>
    <property type="evidence" value="ECO:0007669"/>
    <property type="project" value="UniProtKB-EC"/>
</dbReference>
<evidence type="ECO:0000256" key="4">
    <source>
        <dbReference type="ARBA" id="ARBA00023315"/>
    </source>
</evidence>
<dbReference type="PANTHER" id="PTHR43420">
    <property type="entry name" value="ACETYLTRANSFERASE"/>
    <property type="match status" value="1"/>
</dbReference>
<dbReference type="PROSITE" id="PS51186">
    <property type="entry name" value="GNAT"/>
    <property type="match status" value="1"/>
</dbReference>
<keyword evidence="8" id="KW-1185">Reference proteome</keyword>
<name>A0A099WK89_9LIST</name>
<accession>A0A099WK89</accession>
<dbReference type="EMBL" id="JNFA01000002">
    <property type="protein sequence ID" value="KGL44560.1"/>
    <property type="molecule type" value="Genomic_DNA"/>
</dbReference>
<dbReference type="EC" id="2.3.1.266" evidence="5"/>
<comment type="catalytic activity">
    <reaction evidence="5">
        <text>N-terminal L-alanyl-[ribosomal protein bS18] + acetyl-CoA = N-terminal N(alpha)-acetyl-L-alanyl-[ribosomal protein bS18] + CoA + H(+)</text>
        <dbReference type="Rhea" id="RHEA:43756"/>
        <dbReference type="Rhea" id="RHEA-COMP:10676"/>
        <dbReference type="Rhea" id="RHEA-COMP:10677"/>
        <dbReference type="ChEBI" id="CHEBI:15378"/>
        <dbReference type="ChEBI" id="CHEBI:57287"/>
        <dbReference type="ChEBI" id="CHEBI:57288"/>
        <dbReference type="ChEBI" id="CHEBI:64718"/>
        <dbReference type="ChEBI" id="CHEBI:83683"/>
        <dbReference type="EC" id="2.3.1.266"/>
    </reaction>
</comment>
<dbReference type="Proteomes" id="UP000029844">
    <property type="component" value="Unassembled WGS sequence"/>
</dbReference>
<dbReference type="Pfam" id="PF00583">
    <property type="entry name" value="Acetyltransf_1"/>
    <property type="match status" value="1"/>
</dbReference>
<dbReference type="InterPro" id="IPR016181">
    <property type="entry name" value="Acyl_CoA_acyltransferase"/>
</dbReference>
<reference evidence="7 8" key="1">
    <citation type="submission" date="2014-05" db="EMBL/GenBank/DDBJ databases">
        <title>Novel Listeriaceae from food processing environments.</title>
        <authorList>
            <person name="den Bakker H.C."/>
        </authorList>
    </citation>
    <scope>NUCLEOTIDE SEQUENCE [LARGE SCALE GENOMIC DNA]</scope>
    <source>
        <strain evidence="7 8">FSL A5-0281</strain>
    </source>
</reference>
<dbReference type="NCBIfam" id="TIGR01575">
    <property type="entry name" value="rimI"/>
    <property type="match status" value="1"/>
</dbReference>
<keyword evidence="2 5" id="KW-0963">Cytoplasm</keyword>
<proteinExistence type="inferred from homology"/>
<dbReference type="SUPFAM" id="SSF55729">
    <property type="entry name" value="Acyl-CoA N-acyltransferases (Nat)"/>
    <property type="match status" value="1"/>
</dbReference>
<evidence type="ECO:0000313" key="8">
    <source>
        <dbReference type="Proteomes" id="UP000029844"/>
    </source>
</evidence>
<dbReference type="AlphaFoldDB" id="A0A099WK89"/>
<dbReference type="Gene3D" id="3.40.630.30">
    <property type="match status" value="1"/>
</dbReference>
<evidence type="ECO:0000256" key="5">
    <source>
        <dbReference type="RuleBase" id="RU363094"/>
    </source>
</evidence>
<organism evidence="7 8">
    <name type="scientific">Listeria booriae</name>
    <dbReference type="NCBI Taxonomy" id="1552123"/>
    <lineage>
        <taxon>Bacteria</taxon>
        <taxon>Bacillati</taxon>
        <taxon>Bacillota</taxon>
        <taxon>Bacilli</taxon>
        <taxon>Bacillales</taxon>
        <taxon>Listeriaceae</taxon>
        <taxon>Listeria</taxon>
    </lineage>
</organism>
<keyword evidence="3 7" id="KW-0808">Transferase</keyword>
<dbReference type="InterPro" id="IPR000182">
    <property type="entry name" value="GNAT_dom"/>
</dbReference>
<comment type="function">
    <text evidence="5">Acetylates the N-terminal alanine of ribosomal protein bS18.</text>
</comment>
<evidence type="ECO:0000256" key="3">
    <source>
        <dbReference type="ARBA" id="ARBA00022679"/>
    </source>
</evidence>
<dbReference type="CDD" id="cd04301">
    <property type="entry name" value="NAT_SF"/>
    <property type="match status" value="1"/>
</dbReference>
<comment type="similarity">
    <text evidence="1 5">Belongs to the acetyltransferase family. RimI subfamily.</text>
</comment>
<feature type="domain" description="N-acetyltransferase" evidence="6">
    <location>
        <begin position="6"/>
        <end position="150"/>
    </location>
</feature>
<evidence type="ECO:0000259" key="6">
    <source>
        <dbReference type="PROSITE" id="PS51186"/>
    </source>
</evidence>
<keyword evidence="4" id="KW-0012">Acyltransferase</keyword>
<evidence type="ECO:0000256" key="2">
    <source>
        <dbReference type="ARBA" id="ARBA00022490"/>
    </source>
</evidence>